<dbReference type="InterPro" id="IPR032879">
    <property type="entry name" value="FixG_C"/>
</dbReference>
<dbReference type="Proteomes" id="UP000245468">
    <property type="component" value="Chromosome"/>
</dbReference>
<dbReference type="InterPro" id="IPR013783">
    <property type="entry name" value="Ig-like_fold"/>
</dbReference>
<proteinExistence type="predicted"/>
<dbReference type="AlphaFoldDB" id="A0A2S2DVM5"/>
<dbReference type="Pfam" id="PF13746">
    <property type="entry name" value="Fer4_18"/>
    <property type="match status" value="1"/>
</dbReference>
<evidence type="ECO:0000256" key="6">
    <source>
        <dbReference type="ARBA" id="ARBA00023014"/>
    </source>
</evidence>
<dbReference type="Gene3D" id="2.60.40.10">
    <property type="entry name" value="Immunoglobulins"/>
    <property type="match status" value="1"/>
</dbReference>
<dbReference type="PROSITE" id="PS51379">
    <property type="entry name" value="4FE4S_FER_2"/>
    <property type="match status" value="1"/>
</dbReference>
<evidence type="ECO:0000313" key="7">
    <source>
        <dbReference type="EMBL" id="AWL09406.1"/>
    </source>
</evidence>
<dbReference type="RefSeq" id="WP_109323095.1">
    <property type="nucleotide sequence ID" value="NZ_CP029346.1"/>
</dbReference>
<accession>A0A2S2DVM5</accession>
<sequence length="467" mass="53914">MSNISLENDDYRNHLYNQTKDGKRLWIYPGRIIGRLYRLRTYFSYLLMLLLFGLPWVERKGEPVFLFNVIERKFIFFGVPFFPQDFHLVALGLVASLIFISLFTVLFGRVWCGWACPQTIFMEMLFRKIEYWIDGDDKAQKRLDAAPWDSSKIIKRVSKHSLFILLSFAISNTFLMYILGKKEWIKLVTEPPLEHLAGLFAILLFTGTFYFVFARFRELVCIVVCPYGRLQGVLLDNNSILVSYDHQRGEPRGKIQKGVDQSHQGDCIDCHWCVRVCPTGIDIRNGSNQLECIGCTSCIDACDEVMEKINKPKNLIRYDSVNGINEKKKLKFNLRIGAYSGVLVLLVAAIAFLLLTRSPWETTLLRTPGMTFQLDEKNKEVSNLYSIEILNKSLDLQNLEFQIEAPMRIQWVGTPPNGIEPGKMVKSEFFIKAPMGAWKSKDKVEIQILNKEGKKETIKTRFIQPDE</sequence>
<evidence type="ECO:0000313" key="8">
    <source>
        <dbReference type="Proteomes" id="UP000245468"/>
    </source>
</evidence>
<keyword evidence="4" id="KW-0249">Electron transport</keyword>
<dbReference type="PROSITE" id="PS00198">
    <property type="entry name" value="4FE4S_FER_1"/>
    <property type="match status" value="1"/>
</dbReference>
<evidence type="ECO:0000256" key="5">
    <source>
        <dbReference type="ARBA" id="ARBA00023004"/>
    </source>
</evidence>
<organism evidence="7 8">
    <name type="scientific">Aquirufa nivalisilvae</name>
    <dbReference type="NCBI Taxonomy" id="2516557"/>
    <lineage>
        <taxon>Bacteria</taxon>
        <taxon>Pseudomonadati</taxon>
        <taxon>Bacteroidota</taxon>
        <taxon>Cytophagia</taxon>
        <taxon>Cytophagales</taxon>
        <taxon>Flectobacillaceae</taxon>
        <taxon>Aquirufa</taxon>
    </lineage>
</organism>
<protein>
    <submittedName>
        <fullName evidence="7">Protein RdxA</fullName>
    </submittedName>
</protein>
<keyword evidence="1" id="KW-0813">Transport</keyword>
<gene>
    <name evidence="7" type="ORF">HME7025_01551</name>
</gene>
<keyword evidence="5" id="KW-0408">Iron</keyword>
<keyword evidence="2" id="KW-0004">4Fe-4S</keyword>
<dbReference type="SUPFAM" id="SSF54862">
    <property type="entry name" value="4Fe-4S ferredoxins"/>
    <property type="match status" value="1"/>
</dbReference>
<dbReference type="NCBIfam" id="TIGR02745">
    <property type="entry name" value="ccoG_rdxA_fixG"/>
    <property type="match status" value="1"/>
</dbReference>
<dbReference type="KEGG" id="psez:HME7025_01551"/>
<keyword evidence="6" id="KW-0411">Iron-sulfur</keyword>
<dbReference type="InterPro" id="IPR017896">
    <property type="entry name" value="4Fe4S_Fe-S-bd"/>
</dbReference>
<dbReference type="Gene3D" id="3.30.70.20">
    <property type="match status" value="1"/>
</dbReference>
<evidence type="ECO:0000256" key="1">
    <source>
        <dbReference type="ARBA" id="ARBA00022448"/>
    </source>
</evidence>
<keyword evidence="3" id="KW-0479">Metal-binding</keyword>
<name>A0A2S2DVM5_9BACT</name>
<dbReference type="InterPro" id="IPR014116">
    <property type="entry name" value="Cyt_c_oxidase_cbb3_FixG"/>
</dbReference>
<evidence type="ECO:0000256" key="2">
    <source>
        <dbReference type="ARBA" id="ARBA00022485"/>
    </source>
</evidence>
<dbReference type="OrthoDB" id="9811700at2"/>
<evidence type="ECO:0000256" key="4">
    <source>
        <dbReference type="ARBA" id="ARBA00022982"/>
    </source>
</evidence>
<keyword evidence="8" id="KW-1185">Reference proteome</keyword>
<evidence type="ECO:0000256" key="3">
    <source>
        <dbReference type="ARBA" id="ARBA00022723"/>
    </source>
</evidence>
<dbReference type="EMBL" id="CP029346">
    <property type="protein sequence ID" value="AWL09406.1"/>
    <property type="molecule type" value="Genomic_DNA"/>
</dbReference>
<dbReference type="InterPro" id="IPR017900">
    <property type="entry name" value="4Fe4S_Fe_S_CS"/>
</dbReference>
<dbReference type="GO" id="GO:0046872">
    <property type="term" value="F:metal ion binding"/>
    <property type="evidence" value="ECO:0007669"/>
    <property type="project" value="UniProtKB-KW"/>
</dbReference>
<dbReference type="PANTHER" id="PTHR30176">
    <property type="entry name" value="FERREDOXIN-TYPE PROTEIN NAPH"/>
    <property type="match status" value="1"/>
</dbReference>
<dbReference type="InterPro" id="IPR051684">
    <property type="entry name" value="Electron_Trans/Redox"/>
</dbReference>
<dbReference type="GO" id="GO:0051539">
    <property type="term" value="F:4 iron, 4 sulfur cluster binding"/>
    <property type="evidence" value="ECO:0007669"/>
    <property type="project" value="UniProtKB-KW"/>
</dbReference>
<dbReference type="Pfam" id="PF12801">
    <property type="entry name" value="Fer4_5"/>
    <property type="match status" value="1"/>
</dbReference>
<dbReference type="GO" id="GO:0005886">
    <property type="term" value="C:plasma membrane"/>
    <property type="evidence" value="ECO:0007669"/>
    <property type="project" value="TreeGrafter"/>
</dbReference>
<dbReference type="PANTHER" id="PTHR30176:SF3">
    <property type="entry name" value="FERREDOXIN-TYPE PROTEIN NAPH"/>
    <property type="match status" value="1"/>
</dbReference>
<reference evidence="8" key="1">
    <citation type="submission" date="2018-05" db="EMBL/GenBank/DDBJ databases">
        <title>Pseudarcicella sp. HME7025 Genome sequencing and assembly.</title>
        <authorList>
            <person name="Kim H."/>
            <person name="Kang H."/>
            <person name="Joh K."/>
        </authorList>
    </citation>
    <scope>NUCLEOTIDE SEQUENCE [LARGE SCALE GENOMIC DNA]</scope>
    <source>
        <strain evidence="8">HME7025</strain>
    </source>
</reference>
<dbReference type="Pfam" id="PF11614">
    <property type="entry name" value="FixG_C"/>
    <property type="match status" value="1"/>
</dbReference>